<name>A0A443KPT5_9RHOB</name>
<accession>A0A443KPT5</accession>
<reference evidence="2 3" key="2">
    <citation type="submission" date="2019-01" db="EMBL/GenBank/DDBJ databases">
        <authorList>
            <person name="Li Y."/>
        </authorList>
    </citation>
    <scope>NUCLEOTIDE SEQUENCE [LARGE SCALE GENOMIC DNA]</scope>
    <source>
        <strain evidence="2 3">07D10-4-3</strain>
    </source>
</reference>
<gene>
    <name evidence="2" type="ORF">D2T29_00470</name>
</gene>
<dbReference type="Proteomes" id="UP000284451">
    <property type="component" value="Unassembled WGS sequence"/>
</dbReference>
<evidence type="ECO:0000256" key="1">
    <source>
        <dbReference type="SAM" id="MobiDB-lite"/>
    </source>
</evidence>
<dbReference type="EMBL" id="SAUY01000001">
    <property type="protein sequence ID" value="RWR34985.1"/>
    <property type="molecule type" value="Genomic_DNA"/>
</dbReference>
<sequence length="225" mass="24477">MSGPDNQFEDLARQAAKSIEASRDLAEQLSLLPDEQDGASLTPGKAARGKGKVFNQMREWLAQRGYRAPEEVLAEMAGLASREDAILTAMVQTERVLAWAGTGAVNRKFVVGVGHVEVPGPWQPTPDQKMDLFKQLYATMLRAADALMPYGAPKATPDVAVTNVNQIVVQSGEPASQPARPGDRARDVTPSARRIQPPPMPHQMQQNQRVSDAPRDGSDRADRTE</sequence>
<protein>
    <submittedName>
        <fullName evidence="2">Uncharacterized protein</fullName>
    </submittedName>
</protein>
<organism evidence="2 3">
    <name type="scientific">Paenirhodobacter populi</name>
    <dbReference type="NCBI Taxonomy" id="2306993"/>
    <lineage>
        <taxon>Bacteria</taxon>
        <taxon>Pseudomonadati</taxon>
        <taxon>Pseudomonadota</taxon>
        <taxon>Alphaproteobacteria</taxon>
        <taxon>Rhodobacterales</taxon>
        <taxon>Rhodobacter group</taxon>
        <taxon>Paenirhodobacter</taxon>
    </lineage>
</organism>
<reference evidence="2 3" key="1">
    <citation type="submission" date="2019-01" db="EMBL/GenBank/DDBJ databases">
        <title>Sinorhodobacter populi sp. nov. isolated from the symptomatic bark tissue of Populus euramericana canker.</title>
        <authorList>
            <person name="Xu G."/>
        </authorList>
    </citation>
    <scope>NUCLEOTIDE SEQUENCE [LARGE SCALE GENOMIC DNA]</scope>
    <source>
        <strain evidence="2 3">07D10-4-3</strain>
    </source>
</reference>
<comment type="caution">
    <text evidence="2">The sequence shown here is derived from an EMBL/GenBank/DDBJ whole genome shotgun (WGS) entry which is preliminary data.</text>
</comment>
<proteinExistence type="predicted"/>
<feature type="compositionally biased region" description="Basic and acidic residues" evidence="1">
    <location>
        <begin position="212"/>
        <end position="225"/>
    </location>
</feature>
<evidence type="ECO:0000313" key="3">
    <source>
        <dbReference type="Proteomes" id="UP000284451"/>
    </source>
</evidence>
<evidence type="ECO:0000313" key="2">
    <source>
        <dbReference type="EMBL" id="RWR34985.1"/>
    </source>
</evidence>
<dbReference type="AlphaFoldDB" id="A0A443KPT5"/>
<dbReference type="RefSeq" id="WP_128230902.1">
    <property type="nucleotide sequence ID" value="NZ_SAUY01000001.1"/>
</dbReference>
<feature type="region of interest" description="Disordered" evidence="1">
    <location>
        <begin position="171"/>
        <end position="225"/>
    </location>
</feature>